<feature type="domain" description="Translation elongation factor EF1B beta/delta subunit guanine nucleotide exchange" evidence="6">
    <location>
        <begin position="180"/>
        <end position="267"/>
    </location>
</feature>
<dbReference type="InterPro" id="IPR018940">
    <property type="entry name" value="EF-1_beta_acid_region_euk"/>
</dbReference>
<keyword evidence="4" id="KW-0175">Coiled coil</keyword>
<dbReference type="Gene3D" id="3.30.70.60">
    <property type="match status" value="1"/>
</dbReference>
<dbReference type="EMBL" id="BMAT01009426">
    <property type="protein sequence ID" value="GFS06119.1"/>
    <property type="molecule type" value="Genomic_DNA"/>
</dbReference>
<dbReference type="GO" id="GO:0005829">
    <property type="term" value="C:cytosol"/>
    <property type="evidence" value="ECO:0007669"/>
    <property type="project" value="TreeGrafter"/>
</dbReference>
<feature type="compositionally biased region" description="Low complexity" evidence="5">
    <location>
        <begin position="114"/>
        <end position="128"/>
    </location>
</feature>
<dbReference type="InterPro" id="IPR036219">
    <property type="entry name" value="eEF-1beta-like_sf"/>
</dbReference>
<dbReference type="AlphaFoldDB" id="A0AAV4I6Q3"/>
<dbReference type="Pfam" id="PF10587">
    <property type="entry name" value="EF-1_beta_acid"/>
    <property type="match status" value="1"/>
</dbReference>
<dbReference type="GO" id="GO:0005853">
    <property type="term" value="C:eukaryotic translation elongation factor 1 complex"/>
    <property type="evidence" value="ECO:0007669"/>
    <property type="project" value="InterPro"/>
</dbReference>
<evidence type="ECO:0000256" key="1">
    <source>
        <dbReference type="ARBA" id="ARBA00007411"/>
    </source>
</evidence>
<dbReference type="PANTHER" id="PTHR11595:SF21">
    <property type="entry name" value="ELONGATION FACTOR 1-BETA"/>
    <property type="match status" value="1"/>
</dbReference>
<dbReference type="InterPro" id="IPR014717">
    <property type="entry name" value="Transl_elong_EF1B/ribsomal_bS6"/>
</dbReference>
<evidence type="ECO:0000256" key="2">
    <source>
        <dbReference type="ARBA" id="ARBA00022768"/>
    </source>
</evidence>
<evidence type="ECO:0000256" key="4">
    <source>
        <dbReference type="SAM" id="Coils"/>
    </source>
</evidence>
<feature type="compositionally biased region" description="Acidic residues" evidence="5">
    <location>
        <begin position="135"/>
        <end position="155"/>
    </location>
</feature>
<keyword evidence="8" id="KW-1185">Reference proteome</keyword>
<evidence type="ECO:0000259" key="6">
    <source>
        <dbReference type="SMART" id="SM00888"/>
    </source>
</evidence>
<sequence>MANPLLFENVWLQQQKFEDAERLYQQLKAGTSPASQNNSNTDTKFALAGEIAQVREDIQKVLSKPPPTGSAGGAGDASVLKRLEALEKENKELRKITNELRALILTVQSTVNAGAAPAPTPAPASSAPPKKPAPVDDDDDDDDDDEDLFGSDDEEMKAIKEKRLADYAAKKAKKPTLVAKSSIVLDVKPWDDETDMKELERLVRSIEQDGLVWGASKLVEVGYGIKKLQIICVVEDDKVSVDDLSEKITEDFEDHCQSVDVAAFNKI</sequence>
<comment type="caution">
    <text evidence="7">The sequence shown here is derived from an EMBL/GenBank/DDBJ whole genome shotgun (WGS) entry which is preliminary data.</text>
</comment>
<evidence type="ECO:0000256" key="3">
    <source>
        <dbReference type="ARBA" id="ARBA00022917"/>
    </source>
</evidence>
<accession>A0AAV4I6Q3</accession>
<dbReference type="CDD" id="cd00292">
    <property type="entry name" value="EF1B"/>
    <property type="match status" value="1"/>
</dbReference>
<keyword evidence="3" id="KW-0648">Protein biosynthesis</keyword>
<dbReference type="SUPFAM" id="SSF54984">
    <property type="entry name" value="eEF-1beta-like"/>
    <property type="match status" value="1"/>
</dbReference>
<evidence type="ECO:0000256" key="5">
    <source>
        <dbReference type="SAM" id="MobiDB-lite"/>
    </source>
</evidence>
<dbReference type="InterPro" id="IPR014038">
    <property type="entry name" value="EF1B_bsu/dsu_GNE"/>
</dbReference>
<dbReference type="SMART" id="SM00888">
    <property type="entry name" value="EF1_GNE"/>
    <property type="match status" value="1"/>
</dbReference>
<comment type="similarity">
    <text evidence="1">Belongs to the EF-1-beta/EF-1-delta family.</text>
</comment>
<reference evidence="7 8" key="1">
    <citation type="journal article" date="2021" name="Elife">
        <title>Chloroplast acquisition without the gene transfer in kleptoplastic sea slugs, Plakobranchus ocellatus.</title>
        <authorList>
            <person name="Maeda T."/>
            <person name="Takahashi S."/>
            <person name="Yoshida T."/>
            <person name="Shimamura S."/>
            <person name="Takaki Y."/>
            <person name="Nagai Y."/>
            <person name="Toyoda A."/>
            <person name="Suzuki Y."/>
            <person name="Arimoto A."/>
            <person name="Ishii H."/>
            <person name="Satoh N."/>
            <person name="Nishiyama T."/>
            <person name="Hasebe M."/>
            <person name="Maruyama T."/>
            <person name="Minagawa J."/>
            <person name="Obokata J."/>
            <person name="Shigenobu S."/>
        </authorList>
    </citation>
    <scope>NUCLEOTIDE SEQUENCE [LARGE SCALE GENOMIC DNA]</scope>
</reference>
<feature type="region of interest" description="Disordered" evidence="5">
    <location>
        <begin position="114"/>
        <end position="155"/>
    </location>
</feature>
<dbReference type="InterPro" id="IPR049720">
    <property type="entry name" value="EF1B_bsu/dsu"/>
</dbReference>
<keyword evidence="2 7" id="KW-0251">Elongation factor</keyword>
<organism evidence="7 8">
    <name type="scientific">Elysia marginata</name>
    <dbReference type="NCBI Taxonomy" id="1093978"/>
    <lineage>
        <taxon>Eukaryota</taxon>
        <taxon>Metazoa</taxon>
        <taxon>Spiralia</taxon>
        <taxon>Lophotrochozoa</taxon>
        <taxon>Mollusca</taxon>
        <taxon>Gastropoda</taxon>
        <taxon>Heterobranchia</taxon>
        <taxon>Euthyneura</taxon>
        <taxon>Panpulmonata</taxon>
        <taxon>Sacoglossa</taxon>
        <taxon>Placobranchoidea</taxon>
        <taxon>Plakobranchidae</taxon>
        <taxon>Elysia</taxon>
    </lineage>
</organism>
<dbReference type="FunFam" id="3.30.70.60:FF:000001">
    <property type="entry name" value="Elongation factor 1-beta 1 like"/>
    <property type="match status" value="1"/>
</dbReference>
<dbReference type="Pfam" id="PF00736">
    <property type="entry name" value="EF1_GNE"/>
    <property type="match status" value="1"/>
</dbReference>
<evidence type="ECO:0000313" key="8">
    <source>
        <dbReference type="Proteomes" id="UP000762676"/>
    </source>
</evidence>
<gene>
    <name evidence="7" type="ORF">ElyMa_004698900</name>
</gene>
<proteinExistence type="inferred from homology"/>
<dbReference type="Proteomes" id="UP000762676">
    <property type="component" value="Unassembled WGS sequence"/>
</dbReference>
<evidence type="ECO:0000313" key="7">
    <source>
        <dbReference type="EMBL" id="GFS06119.1"/>
    </source>
</evidence>
<name>A0AAV4I6Q3_9GAST</name>
<dbReference type="PANTHER" id="PTHR11595">
    <property type="entry name" value="EF-HAND AND COILED-COIL DOMAIN-CONTAINING FAMILY MEMBER"/>
    <property type="match status" value="1"/>
</dbReference>
<dbReference type="GO" id="GO:0003746">
    <property type="term" value="F:translation elongation factor activity"/>
    <property type="evidence" value="ECO:0007669"/>
    <property type="project" value="UniProtKB-KW"/>
</dbReference>
<protein>
    <submittedName>
        <fullName evidence="7">Elongation factor 1-delta</fullName>
    </submittedName>
</protein>
<dbReference type="GO" id="GO:0005085">
    <property type="term" value="F:guanyl-nucleotide exchange factor activity"/>
    <property type="evidence" value="ECO:0007669"/>
    <property type="project" value="TreeGrafter"/>
</dbReference>
<feature type="coiled-coil region" evidence="4">
    <location>
        <begin position="76"/>
        <end position="106"/>
    </location>
</feature>